<keyword evidence="2" id="KW-0802">TPR repeat</keyword>
<dbReference type="GO" id="GO:0000993">
    <property type="term" value="F:RNA polymerase II complex binding"/>
    <property type="evidence" value="ECO:0007669"/>
    <property type="project" value="TreeGrafter"/>
</dbReference>
<dbReference type="GO" id="GO:0006368">
    <property type="term" value="P:transcription elongation by RNA polymerase II"/>
    <property type="evidence" value="ECO:0007669"/>
    <property type="project" value="TreeGrafter"/>
</dbReference>
<proteinExistence type="predicted"/>
<accession>A0AAD2H2I9</accession>
<keyword evidence="1" id="KW-0677">Repeat</keyword>
<evidence type="ECO:0000313" key="3">
    <source>
        <dbReference type="EMBL" id="CAK5268739.1"/>
    </source>
</evidence>
<dbReference type="SUPFAM" id="SSF48452">
    <property type="entry name" value="TPR-like"/>
    <property type="match status" value="1"/>
</dbReference>
<evidence type="ECO:0000256" key="2">
    <source>
        <dbReference type="ARBA" id="ARBA00022803"/>
    </source>
</evidence>
<dbReference type="InterPro" id="IPR031101">
    <property type="entry name" value="Ctr9"/>
</dbReference>
<organism evidence="3 4">
    <name type="scientific">Mycena citricolor</name>
    <dbReference type="NCBI Taxonomy" id="2018698"/>
    <lineage>
        <taxon>Eukaryota</taxon>
        <taxon>Fungi</taxon>
        <taxon>Dikarya</taxon>
        <taxon>Basidiomycota</taxon>
        <taxon>Agaricomycotina</taxon>
        <taxon>Agaricomycetes</taxon>
        <taxon>Agaricomycetidae</taxon>
        <taxon>Agaricales</taxon>
        <taxon>Marasmiineae</taxon>
        <taxon>Mycenaceae</taxon>
        <taxon>Mycena</taxon>
    </lineage>
</organism>
<dbReference type="PANTHER" id="PTHR14027:SF2">
    <property type="entry name" value="RNA POLYMERASE-ASSOCIATED PROTEIN CTR9 HOMOLOG"/>
    <property type="match status" value="1"/>
</dbReference>
<feature type="non-terminal residue" evidence="3">
    <location>
        <position position="1"/>
    </location>
</feature>
<evidence type="ECO:0000256" key="1">
    <source>
        <dbReference type="ARBA" id="ARBA00022737"/>
    </source>
</evidence>
<reference evidence="3" key="1">
    <citation type="submission" date="2023-11" db="EMBL/GenBank/DDBJ databases">
        <authorList>
            <person name="De Vega J J."/>
            <person name="De Vega J J."/>
        </authorList>
    </citation>
    <scope>NUCLEOTIDE SEQUENCE</scope>
</reference>
<dbReference type="Proteomes" id="UP001295794">
    <property type="component" value="Unassembled WGS sequence"/>
</dbReference>
<feature type="non-terminal residue" evidence="3">
    <location>
        <position position="77"/>
    </location>
</feature>
<protein>
    <submittedName>
        <fullName evidence="3">Uncharacterized protein</fullName>
    </submittedName>
</protein>
<dbReference type="GO" id="GO:0006355">
    <property type="term" value="P:regulation of DNA-templated transcription"/>
    <property type="evidence" value="ECO:0007669"/>
    <property type="project" value="InterPro"/>
</dbReference>
<evidence type="ECO:0000313" key="4">
    <source>
        <dbReference type="Proteomes" id="UP001295794"/>
    </source>
</evidence>
<dbReference type="PANTHER" id="PTHR14027">
    <property type="entry name" value="RNA POLYMERASE-ASSOCIATED PROTEIN CTR9"/>
    <property type="match status" value="1"/>
</dbReference>
<keyword evidence="4" id="KW-1185">Reference proteome</keyword>
<sequence length="77" mass="8724">IFTKARESINDGSVHVNIGHCHYARDEFDRAIESYETASTRFYSGHNVPVLLCLCRSWYAKATKDVSFASMNTALSY</sequence>
<gene>
    <name evidence="3" type="ORF">MYCIT1_LOCUS12021</name>
</gene>
<comment type="caution">
    <text evidence="3">The sequence shown here is derived from an EMBL/GenBank/DDBJ whole genome shotgun (WGS) entry which is preliminary data.</text>
</comment>
<dbReference type="AlphaFoldDB" id="A0AAD2H2I9"/>
<dbReference type="InterPro" id="IPR011990">
    <property type="entry name" value="TPR-like_helical_dom_sf"/>
</dbReference>
<dbReference type="GO" id="GO:0016593">
    <property type="term" value="C:Cdc73/Paf1 complex"/>
    <property type="evidence" value="ECO:0007669"/>
    <property type="project" value="TreeGrafter"/>
</dbReference>
<name>A0AAD2H2I9_9AGAR</name>
<dbReference type="EMBL" id="CAVNYO010000138">
    <property type="protein sequence ID" value="CAK5268739.1"/>
    <property type="molecule type" value="Genomic_DNA"/>
</dbReference>